<sequence>MSGTGTATSQQETRRGRATAKGQPPANQGNKDGGSSAEQSNVAQAVTENLSAFLDEKFARFESTLDSIATRLEDNTKRITEAESRVSQTEDKVAELHNKIAALEKTVQSLSERAEDAENRSRRDNIRIIGLKEGAEGRQPVKFFQTWLPKLLEIETKHGVVKIDRAHRTLGPLKPNRARPVLIKLHNYSDRSTILAAAKKKDRLTYEGSDLFITQDLSVKVRDARRAYNDVCGQLIQRGVRFVMRYPANLCFNLNGSDHSFNSAQDAQTYLNGLD</sequence>
<dbReference type="Gene3D" id="1.20.5.340">
    <property type="match status" value="1"/>
</dbReference>
<keyword evidence="4" id="KW-1185">Reference proteome</keyword>
<dbReference type="Proteomes" id="UP001479290">
    <property type="component" value="Unassembled WGS sequence"/>
</dbReference>
<reference evidence="3 4" key="1">
    <citation type="submission" date="2024-05" db="EMBL/GenBank/DDBJ databases">
        <title>A high-quality chromosomal-level genome assembly of Topmouth culter (Culter alburnus).</title>
        <authorList>
            <person name="Zhao H."/>
        </authorList>
    </citation>
    <scope>NUCLEOTIDE SEQUENCE [LARGE SCALE GENOMIC DNA]</scope>
    <source>
        <strain evidence="3">CATC2023</strain>
        <tissue evidence="3">Muscle</tissue>
    </source>
</reference>
<dbReference type="InterPro" id="IPR004244">
    <property type="entry name" value="Transposase_22"/>
</dbReference>
<gene>
    <name evidence="3" type="ORF">ABG768_019756</name>
</gene>
<evidence type="ECO:0008006" key="5">
    <source>
        <dbReference type="Google" id="ProtNLM"/>
    </source>
</evidence>
<comment type="caution">
    <text evidence="3">The sequence shown here is derived from an EMBL/GenBank/DDBJ whole genome shotgun (WGS) entry which is preliminary data.</text>
</comment>
<name>A0AAW2AY44_CULAL</name>
<evidence type="ECO:0000256" key="2">
    <source>
        <dbReference type="SAM" id="MobiDB-lite"/>
    </source>
</evidence>
<protein>
    <recommendedName>
        <fullName evidence="5">L1 transposable element RRM domain-containing protein</fullName>
    </recommendedName>
</protein>
<dbReference type="SUPFAM" id="SSF57997">
    <property type="entry name" value="Tropomyosin"/>
    <property type="match status" value="1"/>
</dbReference>
<feature type="compositionally biased region" description="Polar residues" evidence="2">
    <location>
        <begin position="1"/>
        <end position="11"/>
    </location>
</feature>
<evidence type="ECO:0000256" key="1">
    <source>
        <dbReference type="SAM" id="Coils"/>
    </source>
</evidence>
<accession>A0AAW2AY44</accession>
<dbReference type="EMBL" id="JAWDJR010000003">
    <property type="protein sequence ID" value="KAK9977978.1"/>
    <property type="molecule type" value="Genomic_DNA"/>
</dbReference>
<organism evidence="3 4">
    <name type="scientific">Culter alburnus</name>
    <name type="common">Topmouth culter</name>
    <dbReference type="NCBI Taxonomy" id="194366"/>
    <lineage>
        <taxon>Eukaryota</taxon>
        <taxon>Metazoa</taxon>
        <taxon>Chordata</taxon>
        <taxon>Craniata</taxon>
        <taxon>Vertebrata</taxon>
        <taxon>Euteleostomi</taxon>
        <taxon>Actinopterygii</taxon>
        <taxon>Neopterygii</taxon>
        <taxon>Teleostei</taxon>
        <taxon>Ostariophysi</taxon>
        <taxon>Cypriniformes</taxon>
        <taxon>Xenocyprididae</taxon>
        <taxon>Xenocypridinae</taxon>
        <taxon>Culter</taxon>
    </lineage>
</organism>
<keyword evidence="1" id="KW-0175">Coiled coil</keyword>
<dbReference type="Gene3D" id="3.30.70.1820">
    <property type="entry name" value="L1 transposable element, RRM domain"/>
    <property type="match status" value="1"/>
</dbReference>
<dbReference type="PANTHER" id="PTHR11505">
    <property type="entry name" value="L1 TRANSPOSABLE ELEMENT-RELATED"/>
    <property type="match status" value="1"/>
</dbReference>
<feature type="region of interest" description="Disordered" evidence="2">
    <location>
        <begin position="1"/>
        <end position="42"/>
    </location>
</feature>
<evidence type="ECO:0000313" key="3">
    <source>
        <dbReference type="EMBL" id="KAK9977978.1"/>
    </source>
</evidence>
<evidence type="ECO:0000313" key="4">
    <source>
        <dbReference type="Proteomes" id="UP001479290"/>
    </source>
</evidence>
<dbReference type="AlphaFoldDB" id="A0AAW2AY44"/>
<feature type="coiled-coil region" evidence="1">
    <location>
        <begin position="72"/>
        <end position="127"/>
    </location>
</feature>
<proteinExistence type="predicted"/>